<dbReference type="GO" id="GO:0003677">
    <property type="term" value="F:DNA binding"/>
    <property type="evidence" value="ECO:0007669"/>
    <property type="project" value="UniProtKB-KW"/>
</dbReference>
<dbReference type="AlphaFoldDB" id="A0A410GD49"/>
<dbReference type="PROSITE" id="PS50931">
    <property type="entry name" value="HTH_LYSR"/>
    <property type="match status" value="1"/>
</dbReference>
<dbReference type="Pfam" id="PF00126">
    <property type="entry name" value="HTH_1"/>
    <property type="match status" value="1"/>
</dbReference>
<reference evidence="6 7" key="1">
    <citation type="submission" date="2017-08" db="EMBL/GenBank/DDBJ databases">
        <authorList>
            <person name="Park S.-J."/>
            <person name="Kim H."/>
        </authorList>
    </citation>
    <scope>NUCLEOTIDE SEQUENCE [LARGE SCALE GENOMIC DNA]</scope>
    <source>
        <strain evidence="7">ye3</strain>
    </source>
</reference>
<keyword evidence="4" id="KW-0804">Transcription</keyword>
<evidence type="ECO:0000256" key="3">
    <source>
        <dbReference type="ARBA" id="ARBA00023125"/>
    </source>
</evidence>
<evidence type="ECO:0000313" key="6">
    <source>
        <dbReference type="EMBL" id="QAA94205.1"/>
    </source>
</evidence>
<evidence type="ECO:0000256" key="1">
    <source>
        <dbReference type="ARBA" id="ARBA00009437"/>
    </source>
</evidence>
<evidence type="ECO:0000313" key="7">
    <source>
        <dbReference type="Proteomes" id="UP000283474"/>
    </source>
</evidence>
<comment type="similarity">
    <text evidence="1">Belongs to the LysR transcriptional regulatory family.</text>
</comment>
<protein>
    <recommendedName>
        <fullName evidence="5">HTH lysR-type domain-containing protein</fullName>
    </recommendedName>
</protein>
<dbReference type="GO" id="GO:0005829">
    <property type="term" value="C:cytosol"/>
    <property type="evidence" value="ECO:0007669"/>
    <property type="project" value="TreeGrafter"/>
</dbReference>
<sequence>MYRFDLRSMQLLSVIADTGSFVKTADLMNMTPSAVSKRILELESRVNARLAIRTPEGVKLTPAGAAMVRCADDVLGRVSQLSRDIAQTMTGETGEVRVAANTTAFLLGLNAELMQFQRQHPGITVRLIERISADVVADVLAGHIDIGVCAESAAHGGVTSVPYRSSDLIVAVSDTHPLASKESVRYQDVLEYPNVGRPKGSALLDFSPVQLSEAPVLDVSASVYSFDATIEMVRSGELVAVLPRITLDRRPVRGVRALPLQEASASFKLVLCHDASLVNSPAVLHTFNWLQSQAVAATPVAS</sequence>
<evidence type="ECO:0000256" key="2">
    <source>
        <dbReference type="ARBA" id="ARBA00023015"/>
    </source>
</evidence>
<dbReference type="Pfam" id="PF03466">
    <property type="entry name" value="LysR_substrate"/>
    <property type="match status" value="1"/>
</dbReference>
<dbReference type="PANTHER" id="PTHR30419:SF2">
    <property type="entry name" value="LYSR FAMILY TRANSCRIPTIONAL REGULATOR"/>
    <property type="match status" value="1"/>
</dbReference>
<dbReference type="EMBL" id="CP022987">
    <property type="protein sequence ID" value="QAA94205.1"/>
    <property type="molecule type" value="Genomic_DNA"/>
</dbReference>
<dbReference type="Proteomes" id="UP000283474">
    <property type="component" value="Chromosome"/>
</dbReference>
<proteinExistence type="inferred from homology"/>
<dbReference type="Gene3D" id="1.10.10.10">
    <property type="entry name" value="Winged helix-like DNA-binding domain superfamily/Winged helix DNA-binding domain"/>
    <property type="match status" value="1"/>
</dbReference>
<dbReference type="SUPFAM" id="SSF46785">
    <property type="entry name" value="Winged helix' DNA-binding domain"/>
    <property type="match status" value="1"/>
</dbReference>
<organism evidence="6 7">
    <name type="scientific">Pollutimonas thiosulfatoxidans</name>
    <dbReference type="NCBI Taxonomy" id="2028345"/>
    <lineage>
        <taxon>Bacteria</taxon>
        <taxon>Pseudomonadati</taxon>
        <taxon>Pseudomonadota</taxon>
        <taxon>Betaproteobacteria</taxon>
        <taxon>Burkholderiales</taxon>
        <taxon>Alcaligenaceae</taxon>
        <taxon>Pollutimonas</taxon>
    </lineage>
</organism>
<evidence type="ECO:0000259" key="5">
    <source>
        <dbReference type="PROSITE" id="PS50931"/>
    </source>
</evidence>
<keyword evidence="7" id="KW-1185">Reference proteome</keyword>
<keyword evidence="3" id="KW-0238">DNA-binding</keyword>
<name>A0A410GD49_9BURK</name>
<feature type="domain" description="HTH lysR-type" evidence="5">
    <location>
        <begin position="4"/>
        <end position="61"/>
    </location>
</feature>
<dbReference type="InterPro" id="IPR036388">
    <property type="entry name" value="WH-like_DNA-bd_sf"/>
</dbReference>
<gene>
    <name evidence="6" type="ORF">CKA81_10450</name>
</gene>
<dbReference type="InterPro" id="IPR050950">
    <property type="entry name" value="HTH-type_LysR_regulators"/>
</dbReference>
<dbReference type="Gene3D" id="3.40.190.290">
    <property type="match status" value="1"/>
</dbReference>
<dbReference type="PANTHER" id="PTHR30419">
    <property type="entry name" value="HTH-TYPE TRANSCRIPTIONAL REGULATOR YBHD"/>
    <property type="match status" value="1"/>
</dbReference>
<dbReference type="OrthoDB" id="9785974at2"/>
<dbReference type="InterPro" id="IPR036390">
    <property type="entry name" value="WH_DNA-bd_sf"/>
</dbReference>
<dbReference type="SUPFAM" id="SSF53850">
    <property type="entry name" value="Periplasmic binding protein-like II"/>
    <property type="match status" value="1"/>
</dbReference>
<evidence type="ECO:0000256" key="4">
    <source>
        <dbReference type="ARBA" id="ARBA00023163"/>
    </source>
</evidence>
<accession>A0A410GD49</accession>
<dbReference type="InterPro" id="IPR000847">
    <property type="entry name" value="LysR_HTH_N"/>
</dbReference>
<dbReference type="InterPro" id="IPR005119">
    <property type="entry name" value="LysR_subst-bd"/>
</dbReference>
<keyword evidence="2" id="KW-0805">Transcription regulation</keyword>
<dbReference type="KEGG" id="pus:CKA81_10450"/>
<dbReference type="GO" id="GO:0003700">
    <property type="term" value="F:DNA-binding transcription factor activity"/>
    <property type="evidence" value="ECO:0007669"/>
    <property type="project" value="InterPro"/>
</dbReference>